<dbReference type="PROSITE" id="PS51085">
    <property type="entry name" value="2FE2S_FER_2"/>
    <property type="match status" value="1"/>
</dbReference>
<keyword evidence="3 7" id="KW-0560">Oxidoreductase</keyword>
<keyword evidence="2" id="KW-0479">Metal-binding</keyword>
<dbReference type="Gene3D" id="3.10.20.30">
    <property type="match status" value="1"/>
</dbReference>
<dbReference type="Gene3D" id="1.10.150.120">
    <property type="entry name" value="[2Fe-2S]-binding domain"/>
    <property type="match status" value="1"/>
</dbReference>
<dbReference type="CDD" id="cd00207">
    <property type="entry name" value="fer2"/>
    <property type="match status" value="1"/>
</dbReference>
<dbReference type="Pfam" id="PF01799">
    <property type="entry name" value="Fer2_2"/>
    <property type="match status" value="1"/>
</dbReference>
<keyword evidence="8" id="KW-1185">Reference proteome</keyword>
<dbReference type="SUPFAM" id="SSF54292">
    <property type="entry name" value="2Fe-2S ferredoxin-like"/>
    <property type="match status" value="1"/>
</dbReference>
<reference evidence="7" key="1">
    <citation type="submission" date="2020-08" db="EMBL/GenBank/DDBJ databases">
        <title>Genomic Encyclopedia of Type Strains, Phase IV (KMG-V): Genome sequencing to study the core and pangenomes of soil and plant-associated prokaryotes.</title>
        <authorList>
            <person name="Whitman W."/>
        </authorList>
    </citation>
    <scope>NUCLEOTIDE SEQUENCE [LARGE SCALE GENOMIC DNA]</scope>
    <source>
        <strain evidence="7">M8UP27</strain>
    </source>
</reference>
<dbReference type="InterPro" id="IPR006058">
    <property type="entry name" value="2Fe2S_fd_BS"/>
</dbReference>
<dbReference type="PANTHER" id="PTHR44379">
    <property type="entry name" value="OXIDOREDUCTASE WITH IRON-SULFUR SUBUNIT"/>
    <property type="match status" value="1"/>
</dbReference>
<evidence type="ECO:0000313" key="8">
    <source>
        <dbReference type="Proteomes" id="UP000568106"/>
    </source>
</evidence>
<dbReference type="InterPro" id="IPR036010">
    <property type="entry name" value="2Fe-2S_ferredoxin-like_sf"/>
</dbReference>
<dbReference type="GO" id="GO:0051537">
    <property type="term" value="F:2 iron, 2 sulfur cluster binding"/>
    <property type="evidence" value="ECO:0007669"/>
    <property type="project" value="UniProtKB-KW"/>
</dbReference>
<dbReference type="GO" id="GO:0046872">
    <property type="term" value="F:metal ion binding"/>
    <property type="evidence" value="ECO:0007669"/>
    <property type="project" value="UniProtKB-KW"/>
</dbReference>
<dbReference type="AlphaFoldDB" id="A0A7W8IKZ9"/>
<evidence type="ECO:0000259" key="6">
    <source>
        <dbReference type="PROSITE" id="PS51085"/>
    </source>
</evidence>
<dbReference type="InterPro" id="IPR051452">
    <property type="entry name" value="Diverse_Oxidoreductases"/>
</dbReference>
<dbReference type="InterPro" id="IPR012675">
    <property type="entry name" value="Beta-grasp_dom_sf"/>
</dbReference>
<evidence type="ECO:0000256" key="4">
    <source>
        <dbReference type="ARBA" id="ARBA00023004"/>
    </source>
</evidence>
<dbReference type="PANTHER" id="PTHR44379:SF5">
    <property type="entry name" value="OXIDOREDUCTASE WITH IRON-SULFUR SUBUNIT"/>
    <property type="match status" value="1"/>
</dbReference>
<keyword evidence="1" id="KW-0001">2Fe-2S</keyword>
<evidence type="ECO:0000256" key="2">
    <source>
        <dbReference type="ARBA" id="ARBA00022723"/>
    </source>
</evidence>
<dbReference type="Proteomes" id="UP000568106">
    <property type="component" value="Unassembled WGS sequence"/>
</dbReference>
<sequence length="156" mass="16669">MTPIQLTINGQTKFIEAPPMKRLLDVLREDLHLTGAKEGCGEGECGSCSVLMNDDLVNSCLVPILQAEGARITTIEGVAITEQLHPIQQCFLENGGAQCGICTPGMILATHHLLKKYPHPTSLQIQEGLSGNLCRCTGYIRIFNAVQAAALAGVAE</sequence>
<evidence type="ECO:0000256" key="5">
    <source>
        <dbReference type="ARBA" id="ARBA00023014"/>
    </source>
</evidence>
<keyword evidence="5" id="KW-0411">Iron-sulfur</keyword>
<organism evidence="7 8">
    <name type="scientific">Tunturiibacter empetritectus</name>
    <dbReference type="NCBI Taxonomy" id="3069691"/>
    <lineage>
        <taxon>Bacteria</taxon>
        <taxon>Pseudomonadati</taxon>
        <taxon>Acidobacteriota</taxon>
        <taxon>Terriglobia</taxon>
        <taxon>Terriglobales</taxon>
        <taxon>Acidobacteriaceae</taxon>
        <taxon>Tunturiibacter</taxon>
    </lineage>
</organism>
<dbReference type="EMBL" id="JACHDY010000006">
    <property type="protein sequence ID" value="MBB5319115.1"/>
    <property type="molecule type" value="Genomic_DNA"/>
</dbReference>
<protein>
    <submittedName>
        <fullName evidence="7">Carbon-monoxide dehydrogenase small subunit</fullName>
        <ecNumber evidence="7">1.2.7.4</ecNumber>
    </submittedName>
</protein>
<accession>A0A7W8IKZ9</accession>
<comment type="caution">
    <text evidence="7">The sequence shown here is derived from an EMBL/GenBank/DDBJ whole genome shotgun (WGS) entry which is preliminary data.</text>
</comment>
<dbReference type="SUPFAM" id="SSF47741">
    <property type="entry name" value="CO dehydrogenase ISP C-domain like"/>
    <property type="match status" value="1"/>
</dbReference>
<dbReference type="PROSITE" id="PS00197">
    <property type="entry name" value="2FE2S_FER_1"/>
    <property type="match status" value="1"/>
</dbReference>
<proteinExistence type="predicted"/>
<dbReference type="InterPro" id="IPR001041">
    <property type="entry name" value="2Fe-2S_ferredoxin-type"/>
</dbReference>
<evidence type="ECO:0000256" key="3">
    <source>
        <dbReference type="ARBA" id="ARBA00023002"/>
    </source>
</evidence>
<dbReference type="GO" id="GO:0043885">
    <property type="term" value="F:anaerobic carbon-monoxide dehydrogenase activity"/>
    <property type="evidence" value="ECO:0007669"/>
    <property type="project" value="UniProtKB-EC"/>
</dbReference>
<feature type="domain" description="2Fe-2S ferredoxin-type" evidence="6">
    <location>
        <begin position="2"/>
        <end position="78"/>
    </location>
</feature>
<dbReference type="InterPro" id="IPR036884">
    <property type="entry name" value="2Fe-2S-bd_dom_sf"/>
</dbReference>
<dbReference type="FunFam" id="3.10.20.30:FF:000020">
    <property type="entry name" value="Xanthine dehydrogenase iron-sulfur subunit"/>
    <property type="match status" value="1"/>
</dbReference>
<name>A0A7W8IKZ9_9BACT</name>
<gene>
    <name evidence="7" type="ORF">HDF09_003814</name>
</gene>
<evidence type="ECO:0000313" key="7">
    <source>
        <dbReference type="EMBL" id="MBB5319115.1"/>
    </source>
</evidence>
<evidence type="ECO:0000256" key="1">
    <source>
        <dbReference type="ARBA" id="ARBA00022714"/>
    </source>
</evidence>
<dbReference type="InterPro" id="IPR002888">
    <property type="entry name" value="2Fe-2S-bd"/>
</dbReference>
<dbReference type="Pfam" id="PF00111">
    <property type="entry name" value="Fer2"/>
    <property type="match status" value="1"/>
</dbReference>
<keyword evidence="4" id="KW-0408">Iron</keyword>
<dbReference type="EC" id="1.2.7.4" evidence="7"/>